<dbReference type="Proteomes" id="UP000256919">
    <property type="component" value="Unassembled WGS sequence"/>
</dbReference>
<dbReference type="EMBL" id="QREI01000003">
    <property type="protein sequence ID" value="REE24862.1"/>
    <property type="molecule type" value="Genomic_DNA"/>
</dbReference>
<protein>
    <submittedName>
        <fullName evidence="2">CubicO group peptidase (Beta-lactamase class C family)</fullName>
    </submittedName>
</protein>
<dbReference type="PROSITE" id="PS51257">
    <property type="entry name" value="PROKAR_LIPOPROTEIN"/>
    <property type="match status" value="1"/>
</dbReference>
<name>A0A3D9N1Z9_9FLAO</name>
<comment type="caution">
    <text evidence="2">The sequence shown here is derived from an EMBL/GenBank/DDBJ whole genome shotgun (WGS) entry which is preliminary data.</text>
</comment>
<dbReference type="RefSeq" id="WP_115809176.1">
    <property type="nucleotide sequence ID" value="NZ_QREI01000003.1"/>
</dbReference>
<dbReference type="InterPro" id="IPR012338">
    <property type="entry name" value="Beta-lactam/transpept-like"/>
</dbReference>
<dbReference type="Gene3D" id="3.40.710.10">
    <property type="entry name" value="DD-peptidase/beta-lactamase superfamily"/>
    <property type="match status" value="1"/>
</dbReference>
<reference evidence="2 3" key="1">
    <citation type="submission" date="2018-07" db="EMBL/GenBank/DDBJ databases">
        <title>Genomic Encyclopedia of Type Strains, Phase III (KMG-III): the genomes of soil and plant-associated and newly described type strains.</title>
        <authorList>
            <person name="Whitman W."/>
        </authorList>
    </citation>
    <scope>NUCLEOTIDE SEQUENCE [LARGE SCALE GENOMIC DNA]</scope>
    <source>
        <strain evidence="2 3">CECT 7948</strain>
    </source>
</reference>
<dbReference type="PANTHER" id="PTHR43283:SF18">
    <property type="match status" value="1"/>
</dbReference>
<gene>
    <name evidence="2" type="ORF">DFQ09_103168</name>
</gene>
<dbReference type="PANTHER" id="PTHR43283">
    <property type="entry name" value="BETA-LACTAMASE-RELATED"/>
    <property type="match status" value="1"/>
</dbReference>
<sequence>MKENLLTISIFLVLTISCTSCHSQKKIKNLVGIEVSTDSINAFLKSRMDSLNIPGLSIAVINDSKVAYHKTFGFANAEKKLPVTNKTIFEAASISKSVFAFFVMQFVEEGKLDLDKPLYEYLPYEDIANDERYKKITARMVLSHRSGFPNWRENEDDRKLKIKFNPGTAYEYSGEGYQYLAMVLKKIENTDWDGLETLFQKKVAKPLKMKHTVFIPTSYTEKNKAEPYNNQGEWIDLKNDYWFKKDKGKFVAPSSLQTEPIDFSKWMIGLMNKKILSKESYSELLKQHSKISTSSTGISVYYALGFLTADKVYSNTYFHGGDNAGFTCFYLIETEKKWGYILFTNSEYGEKLGNEVWNYFEKESE</sequence>
<dbReference type="InterPro" id="IPR001466">
    <property type="entry name" value="Beta-lactam-related"/>
</dbReference>
<dbReference type="SUPFAM" id="SSF56601">
    <property type="entry name" value="beta-lactamase/transpeptidase-like"/>
    <property type="match status" value="1"/>
</dbReference>
<feature type="domain" description="Beta-lactamase-related" evidence="1">
    <location>
        <begin position="41"/>
        <end position="353"/>
    </location>
</feature>
<evidence type="ECO:0000259" key="1">
    <source>
        <dbReference type="Pfam" id="PF00144"/>
    </source>
</evidence>
<evidence type="ECO:0000313" key="2">
    <source>
        <dbReference type="EMBL" id="REE24862.1"/>
    </source>
</evidence>
<dbReference type="Pfam" id="PF00144">
    <property type="entry name" value="Beta-lactamase"/>
    <property type="match status" value="1"/>
</dbReference>
<dbReference type="AlphaFoldDB" id="A0A3D9N1Z9"/>
<proteinExistence type="predicted"/>
<accession>A0A3D9N1Z9</accession>
<keyword evidence="3" id="KW-1185">Reference proteome</keyword>
<evidence type="ECO:0000313" key="3">
    <source>
        <dbReference type="Proteomes" id="UP000256919"/>
    </source>
</evidence>
<dbReference type="OrthoDB" id="1357763at2"/>
<dbReference type="InterPro" id="IPR050789">
    <property type="entry name" value="Diverse_Enzym_Activities"/>
</dbReference>
<organism evidence="2 3">
    <name type="scientific">Winogradskyella pacifica</name>
    <dbReference type="NCBI Taxonomy" id="664642"/>
    <lineage>
        <taxon>Bacteria</taxon>
        <taxon>Pseudomonadati</taxon>
        <taxon>Bacteroidota</taxon>
        <taxon>Flavobacteriia</taxon>
        <taxon>Flavobacteriales</taxon>
        <taxon>Flavobacteriaceae</taxon>
        <taxon>Winogradskyella</taxon>
    </lineage>
</organism>